<name>A0A1H0QS22_9ACTN</name>
<evidence type="ECO:0000256" key="4">
    <source>
        <dbReference type="ARBA" id="ARBA00023027"/>
    </source>
</evidence>
<sequence length="441" mass="46775">MRLVILGGGGFRVPLVYRALTRRPELGIDEVILYDVDRHRLDVIAQVLQPVPGLHVHSTDSLPDALAGADIVFSAMRVGGAAGRVRDERRALERGLLGQETVGAGGLAFGLRTLPIALEAAAIQRELAPDSWLINFTNPAGLITQALSGVLGGRVIGICDSPIGLVRRACRALGVPPDEVRFDYAGINHLGWLTSLRHRGTDLLPDLIGDEARLNTTEEGRLFGSGLLRALGAVPNEYLYFYYAAREITAALSAGRTRGEVILGQQNDFYTRAAAGNAVALWEQARRHREESYLAEARTQDRDESDLSGGGYEEVALDLAAALTTGRPAEMIVNAANGDAFHQFPESMVLETRCTVDAFGATVIPGPDLPLHQLGLVAAVRAAENAVIQAAATGDRDAAVHGFAIHPLIGSRDVASSLVDSVVADESTVAALFAGRTGTSG</sequence>
<comment type="cofactor">
    <cofactor evidence="11">
        <name>NAD(+)</name>
        <dbReference type="ChEBI" id="CHEBI:57540"/>
    </cofactor>
    <text evidence="11">Binds 1 NAD(+) per subunit.</text>
</comment>
<proteinExistence type="inferred from homology"/>
<evidence type="ECO:0000256" key="10">
    <source>
        <dbReference type="PIRSR" id="PIRSR601088-4"/>
    </source>
</evidence>
<dbReference type="STRING" id="1090615.SAMN04515671_3230"/>
<keyword evidence="4 11" id="KW-0520">NAD</keyword>
<feature type="binding site" evidence="8">
    <location>
        <position position="84"/>
    </location>
    <ligand>
        <name>substrate</name>
    </ligand>
</feature>
<keyword evidence="5 9" id="KW-0464">Manganese</keyword>
<keyword evidence="9" id="KW-0170">Cobalt</keyword>
<reference evidence="13 14" key="1">
    <citation type="submission" date="2016-10" db="EMBL/GenBank/DDBJ databases">
        <authorList>
            <person name="de Groot N.N."/>
        </authorList>
    </citation>
    <scope>NUCLEOTIDE SEQUENCE [LARGE SCALE GENOMIC DNA]</scope>
    <source>
        <strain evidence="14">P4-7,KCTC 19426,CECT 7604</strain>
    </source>
</reference>
<feature type="site" description="Increases basicity of active site Tyr" evidence="10">
    <location>
        <position position="100"/>
    </location>
</feature>
<keyword evidence="6 11" id="KW-0326">Glycosidase</keyword>
<evidence type="ECO:0000313" key="13">
    <source>
        <dbReference type="EMBL" id="SDP20151.1"/>
    </source>
</evidence>
<keyword evidence="14" id="KW-1185">Reference proteome</keyword>
<dbReference type="Proteomes" id="UP000198741">
    <property type="component" value="Chromosome I"/>
</dbReference>
<dbReference type="InterPro" id="IPR022616">
    <property type="entry name" value="Glyco_hydro_4_C"/>
</dbReference>
<evidence type="ECO:0000313" key="14">
    <source>
        <dbReference type="Proteomes" id="UP000198741"/>
    </source>
</evidence>
<dbReference type="Pfam" id="PF02056">
    <property type="entry name" value="Glyco_hydro_4"/>
    <property type="match status" value="1"/>
</dbReference>
<dbReference type="SUPFAM" id="SSF56327">
    <property type="entry name" value="LDH C-terminal domain-like"/>
    <property type="match status" value="1"/>
</dbReference>
<keyword evidence="3 11" id="KW-0378">Hydrolase</keyword>
<dbReference type="GO" id="GO:0016616">
    <property type="term" value="F:oxidoreductase activity, acting on the CH-OH group of donors, NAD or NADP as acceptor"/>
    <property type="evidence" value="ECO:0007669"/>
    <property type="project" value="InterPro"/>
</dbReference>
<dbReference type="GO" id="GO:0005975">
    <property type="term" value="P:carbohydrate metabolic process"/>
    <property type="evidence" value="ECO:0007669"/>
    <property type="project" value="InterPro"/>
</dbReference>
<dbReference type="InterPro" id="IPR001088">
    <property type="entry name" value="Glyco_hydro_4"/>
</dbReference>
<dbReference type="GO" id="GO:0004553">
    <property type="term" value="F:hydrolase activity, hydrolyzing O-glycosyl compounds"/>
    <property type="evidence" value="ECO:0007669"/>
    <property type="project" value="InterPro"/>
</dbReference>
<evidence type="ECO:0000259" key="12">
    <source>
        <dbReference type="Pfam" id="PF11975"/>
    </source>
</evidence>
<feature type="domain" description="Glycosyl hydrolase family 4 C-terminal" evidence="12">
    <location>
        <begin position="184"/>
        <end position="409"/>
    </location>
</feature>
<evidence type="ECO:0000256" key="9">
    <source>
        <dbReference type="PIRSR" id="PIRSR601088-3"/>
    </source>
</evidence>
<dbReference type="PANTHER" id="PTHR32092">
    <property type="entry name" value="6-PHOSPHO-BETA-GLUCOSIDASE-RELATED"/>
    <property type="match status" value="1"/>
</dbReference>
<evidence type="ECO:0000256" key="2">
    <source>
        <dbReference type="ARBA" id="ARBA00022723"/>
    </source>
</evidence>
<dbReference type="GO" id="GO:0046872">
    <property type="term" value="F:metal ion binding"/>
    <property type="evidence" value="ECO:0007669"/>
    <property type="project" value="UniProtKB-KW"/>
</dbReference>
<accession>A0A1H0QS22</accession>
<feature type="binding site" evidence="8">
    <location>
        <position position="138"/>
    </location>
    <ligand>
        <name>substrate</name>
    </ligand>
</feature>
<dbReference type="InterPro" id="IPR036291">
    <property type="entry name" value="NAD(P)-bd_dom_sf"/>
</dbReference>
<keyword evidence="2 9" id="KW-0479">Metal-binding</keyword>
<evidence type="ECO:0000256" key="5">
    <source>
        <dbReference type="ARBA" id="ARBA00023211"/>
    </source>
</evidence>
<keyword evidence="9" id="KW-0408">Iron</keyword>
<keyword evidence="9" id="KW-0533">Nickel</keyword>
<evidence type="ECO:0000256" key="11">
    <source>
        <dbReference type="RuleBase" id="RU361152"/>
    </source>
</evidence>
<dbReference type="Gene3D" id="3.90.110.10">
    <property type="entry name" value="Lactate dehydrogenase/glycoside hydrolase, family 4, C-terminal"/>
    <property type="match status" value="1"/>
</dbReference>
<feature type="binding site" evidence="9">
    <location>
        <position position="189"/>
    </location>
    <ligand>
        <name>Mn(2+)</name>
        <dbReference type="ChEBI" id="CHEBI:29035"/>
    </ligand>
</feature>
<dbReference type="SUPFAM" id="SSF51735">
    <property type="entry name" value="NAD(P)-binding Rossmann-fold domains"/>
    <property type="match status" value="1"/>
</dbReference>
<protein>
    <submittedName>
        <fullName evidence="13">6-phospho-beta-glucosidase</fullName>
    </submittedName>
</protein>
<dbReference type="PROSITE" id="PS01324">
    <property type="entry name" value="GLYCOSYL_HYDROL_F4"/>
    <property type="match status" value="1"/>
</dbReference>
<evidence type="ECO:0000256" key="7">
    <source>
        <dbReference type="PIRSR" id="PIRSR601088-1"/>
    </source>
</evidence>
<dbReference type="Pfam" id="PF11975">
    <property type="entry name" value="Glyco_hydro_4C"/>
    <property type="match status" value="1"/>
</dbReference>
<evidence type="ECO:0000256" key="8">
    <source>
        <dbReference type="PIRSR" id="PIRSR601088-2"/>
    </source>
</evidence>
<gene>
    <name evidence="13" type="ORF">SAMN04515671_3230</name>
</gene>
<dbReference type="PANTHER" id="PTHR32092:SF5">
    <property type="entry name" value="6-PHOSPHO-BETA-GLUCOSIDASE"/>
    <property type="match status" value="1"/>
</dbReference>
<dbReference type="EMBL" id="LT629710">
    <property type="protein sequence ID" value="SDP20151.1"/>
    <property type="molecule type" value="Genomic_DNA"/>
</dbReference>
<dbReference type="PRINTS" id="PR00732">
    <property type="entry name" value="GLHYDRLASE4"/>
</dbReference>
<evidence type="ECO:0000256" key="6">
    <source>
        <dbReference type="ARBA" id="ARBA00023295"/>
    </source>
</evidence>
<feature type="active site" description="Proton acceptor" evidence="7">
    <location>
        <position position="238"/>
    </location>
</feature>
<dbReference type="OrthoDB" id="9767022at2"/>
<feature type="active site" description="Proton donor" evidence="7">
    <location>
        <position position="160"/>
    </location>
</feature>
<dbReference type="AlphaFoldDB" id="A0A1H0QS22"/>
<evidence type="ECO:0000256" key="3">
    <source>
        <dbReference type="ARBA" id="ARBA00022801"/>
    </source>
</evidence>
<dbReference type="Gene3D" id="3.40.50.720">
    <property type="entry name" value="NAD(P)-binding Rossmann-like Domain"/>
    <property type="match status" value="1"/>
</dbReference>
<dbReference type="InterPro" id="IPR015955">
    <property type="entry name" value="Lactate_DH/Glyco_Ohase_4_C"/>
</dbReference>
<evidence type="ECO:0000256" key="1">
    <source>
        <dbReference type="ARBA" id="ARBA00010141"/>
    </source>
</evidence>
<dbReference type="RefSeq" id="WP_090477498.1">
    <property type="nucleotide sequence ID" value="NZ_LT629710.1"/>
</dbReference>
<comment type="similarity">
    <text evidence="1 11">Belongs to the glycosyl hydrolase 4 family.</text>
</comment>
<dbReference type="InterPro" id="IPR019802">
    <property type="entry name" value="GlycHydrolase_4_CS"/>
</dbReference>
<organism evidence="13 14">
    <name type="scientific">Nakamurella panacisegetis</name>
    <dbReference type="NCBI Taxonomy" id="1090615"/>
    <lineage>
        <taxon>Bacteria</taxon>
        <taxon>Bacillati</taxon>
        <taxon>Actinomycetota</taxon>
        <taxon>Actinomycetes</taxon>
        <taxon>Nakamurellales</taxon>
        <taxon>Nakamurellaceae</taxon>
        <taxon>Nakamurella</taxon>
    </lineage>
</organism>
<feature type="binding site" evidence="9">
    <location>
        <position position="159"/>
    </location>
    <ligand>
        <name>Mn(2+)</name>
        <dbReference type="ChEBI" id="CHEBI:29035"/>
    </ligand>
</feature>